<dbReference type="AlphaFoldDB" id="A0A1X0S848"/>
<dbReference type="EMBL" id="KV921293">
    <property type="protein sequence ID" value="ORE20490.1"/>
    <property type="molecule type" value="Genomic_DNA"/>
</dbReference>
<dbReference type="Proteomes" id="UP000242381">
    <property type="component" value="Unassembled WGS sequence"/>
</dbReference>
<evidence type="ECO:0000313" key="2">
    <source>
        <dbReference type="Proteomes" id="UP000242381"/>
    </source>
</evidence>
<sequence length="167" mass="18799">MRSGFEWARKNELKNREAAGIQEVYSEIPTVGSVNSNELLKYLRVIGYRHRETKAYLFQNRKVTDNHMCDLVLDQTAAGAPYTLAHKTSSKKRRKAKNTFKKAGGIVAKEAKRTVIAYGDASLTGTKTGYTPIPVKKIQRALAQRALVIPVDEFRTSVTCSKCHRRL</sequence>
<organism evidence="1 2">
    <name type="scientific">Rhizopus microsporus</name>
    <dbReference type="NCBI Taxonomy" id="58291"/>
    <lineage>
        <taxon>Eukaryota</taxon>
        <taxon>Fungi</taxon>
        <taxon>Fungi incertae sedis</taxon>
        <taxon>Mucoromycota</taxon>
        <taxon>Mucoromycotina</taxon>
        <taxon>Mucoromycetes</taxon>
        <taxon>Mucorales</taxon>
        <taxon>Mucorineae</taxon>
        <taxon>Rhizopodaceae</taxon>
        <taxon>Rhizopus</taxon>
    </lineage>
</organism>
<gene>
    <name evidence="1" type="ORF">BCV71DRAFT_289479</name>
</gene>
<dbReference type="VEuPathDB" id="FungiDB:BCV72DRAFT_329154"/>
<name>A0A1X0S848_RHIZD</name>
<reference evidence="1 2" key="1">
    <citation type="journal article" date="2016" name="Proc. Natl. Acad. Sci. U.S.A.">
        <title>Lipid metabolic changes in an early divergent fungus govern the establishment of a mutualistic symbiosis with endobacteria.</title>
        <authorList>
            <person name="Lastovetsky O.A."/>
            <person name="Gaspar M.L."/>
            <person name="Mondo S.J."/>
            <person name="LaButti K.M."/>
            <person name="Sandor L."/>
            <person name="Grigoriev I.V."/>
            <person name="Henry S.A."/>
            <person name="Pawlowska T.E."/>
        </authorList>
    </citation>
    <scope>NUCLEOTIDE SEQUENCE [LARGE SCALE GENOMIC DNA]</scope>
    <source>
        <strain evidence="1 2">ATCC 11559</strain>
    </source>
</reference>
<protein>
    <submittedName>
        <fullName evidence="1">Uncharacterized protein</fullName>
    </submittedName>
</protein>
<proteinExistence type="predicted"/>
<accession>A0A1X0S848</accession>
<evidence type="ECO:0000313" key="1">
    <source>
        <dbReference type="EMBL" id="ORE20490.1"/>
    </source>
</evidence>